<sequence>MSRLRPILIVLAGLLLAGALTALVVREHQARAGGREVALTIQGVDPRDLLTGHYVAFSLVEPLREAEMCPVTLIGPAARQGWVALSPKGDPKDNHWQATGRAADRATAARLGVLTVKGSATCLPQEGHQIELDIGITRFHASQAQSEQIARDIPRWNSNGQAPAYALVSIGQDGHARLTGLLIAGHRIGLDW</sequence>
<accession>A0ABU0IQ95</accession>
<proteinExistence type="predicted"/>
<dbReference type="RefSeq" id="WP_307348670.1">
    <property type="nucleotide sequence ID" value="NZ_JAUSVS010000003.1"/>
</dbReference>
<comment type="caution">
    <text evidence="1">The sequence shown here is derived from an EMBL/GenBank/DDBJ whole genome shotgun (WGS) entry which is preliminary data.</text>
</comment>
<dbReference type="Pfam" id="PF14345">
    <property type="entry name" value="GDYXXLXY"/>
    <property type="match status" value="1"/>
</dbReference>
<protein>
    <submittedName>
        <fullName evidence="1">Membrane-anchored protein</fullName>
    </submittedName>
</protein>
<evidence type="ECO:0000313" key="2">
    <source>
        <dbReference type="Proteomes" id="UP001228905"/>
    </source>
</evidence>
<evidence type="ECO:0000313" key="1">
    <source>
        <dbReference type="EMBL" id="MDQ0464185.1"/>
    </source>
</evidence>
<keyword evidence="2" id="KW-1185">Reference proteome</keyword>
<organism evidence="1 2">
    <name type="scientific">Caulobacter ginsengisoli</name>
    <dbReference type="NCBI Taxonomy" id="400775"/>
    <lineage>
        <taxon>Bacteria</taxon>
        <taxon>Pseudomonadati</taxon>
        <taxon>Pseudomonadota</taxon>
        <taxon>Alphaproteobacteria</taxon>
        <taxon>Caulobacterales</taxon>
        <taxon>Caulobacteraceae</taxon>
        <taxon>Caulobacter</taxon>
    </lineage>
</organism>
<dbReference type="InterPro" id="IPR025833">
    <property type="entry name" value="GDYXXLXY"/>
</dbReference>
<gene>
    <name evidence="1" type="ORF">QO010_001966</name>
</gene>
<dbReference type="Proteomes" id="UP001228905">
    <property type="component" value="Unassembled WGS sequence"/>
</dbReference>
<name>A0ABU0IQ95_9CAUL</name>
<reference evidence="1 2" key="1">
    <citation type="submission" date="2023-07" db="EMBL/GenBank/DDBJ databases">
        <title>Genomic Encyclopedia of Type Strains, Phase IV (KMG-IV): sequencing the most valuable type-strain genomes for metagenomic binning, comparative biology and taxonomic classification.</title>
        <authorList>
            <person name="Goeker M."/>
        </authorList>
    </citation>
    <scope>NUCLEOTIDE SEQUENCE [LARGE SCALE GENOMIC DNA]</scope>
    <source>
        <strain evidence="1 2">DSM 18695</strain>
    </source>
</reference>
<dbReference type="EMBL" id="JAUSVS010000003">
    <property type="protein sequence ID" value="MDQ0464185.1"/>
    <property type="molecule type" value="Genomic_DNA"/>
</dbReference>